<evidence type="ECO:0000256" key="6">
    <source>
        <dbReference type="ARBA" id="ARBA00022787"/>
    </source>
</evidence>
<dbReference type="Gene3D" id="2.40.160.10">
    <property type="entry name" value="Porin"/>
    <property type="match status" value="1"/>
</dbReference>
<keyword evidence="5" id="KW-0812">Transmembrane</keyword>
<accession>A0A1S0U804</accession>
<dbReference type="GO" id="GO:0005741">
    <property type="term" value="C:mitochondrial outer membrane"/>
    <property type="evidence" value="ECO:0007669"/>
    <property type="project" value="UniProtKB-SubCell"/>
</dbReference>
<evidence type="ECO:0000256" key="3">
    <source>
        <dbReference type="ARBA" id="ARBA00022448"/>
    </source>
</evidence>
<dbReference type="GeneID" id="9939374"/>
<evidence type="ECO:0000256" key="8">
    <source>
        <dbReference type="ARBA" id="ARBA00023128"/>
    </source>
</evidence>
<keyword evidence="6" id="KW-1000">Mitochondrion outer membrane</keyword>
<dbReference type="EMBL" id="JH712081">
    <property type="protein sequence ID" value="EFO26492.1"/>
    <property type="molecule type" value="Genomic_DNA"/>
</dbReference>
<evidence type="ECO:0000256" key="9">
    <source>
        <dbReference type="ARBA" id="ARBA00023136"/>
    </source>
</evidence>
<sequence>MKLVIPEDKLQSPYGLSRIYRKYMPDISREIYVMEALPLNPGTLSNFHKDCLACIGNSFTGIQFAVNKFIPSTSVKLNNKIKIGTAQVDGELVTKYITTRQTRFGEHSLLVEAVTNFIVPWPSISISQAVDDFLYMSIAYSARDNEPKTDAELEYYGRIGTMAFKCTGWSSGSDLVCSTSYLRSITQKLALGSQLTLRHFALPQPNQKSSDITYYARYRGSAYTACLDFCKSSGYHFSYFRNINKYSACAIDIVGSTKVPKYGLVTTAHLTSDGAITGVFKKRFSGDFPISIMISGFYNFFAGECGFGIGLIF</sequence>
<dbReference type="GO" id="GO:0008320">
    <property type="term" value="F:protein transmembrane transporter activity"/>
    <property type="evidence" value="ECO:0007669"/>
    <property type="project" value="InterPro"/>
</dbReference>
<dbReference type="GO" id="GO:0030150">
    <property type="term" value="P:protein import into mitochondrial matrix"/>
    <property type="evidence" value="ECO:0007669"/>
    <property type="project" value="InterPro"/>
</dbReference>
<protein>
    <submittedName>
        <fullName evidence="10">Uncharacterized protein</fullName>
    </submittedName>
</protein>
<proteinExistence type="inferred from homology"/>
<evidence type="ECO:0000256" key="2">
    <source>
        <dbReference type="ARBA" id="ARBA00010510"/>
    </source>
</evidence>
<organism evidence="10">
    <name type="scientific">Loa loa</name>
    <name type="common">Eye worm</name>
    <name type="synonym">Filaria loa</name>
    <dbReference type="NCBI Taxonomy" id="7209"/>
    <lineage>
        <taxon>Eukaryota</taxon>
        <taxon>Metazoa</taxon>
        <taxon>Ecdysozoa</taxon>
        <taxon>Nematoda</taxon>
        <taxon>Chromadorea</taxon>
        <taxon>Rhabditida</taxon>
        <taxon>Spirurina</taxon>
        <taxon>Spiruromorpha</taxon>
        <taxon>Filarioidea</taxon>
        <taxon>Onchocercidae</taxon>
        <taxon>Loa</taxon>
    </lineage>
</organism>
<evidence type="ECO:0000256" key="5">
    <source>
        <dbReference type="ARBA" id="ARBA00022692"/>
    </source>
</evidence>
<comment type="subcellular location">
    <subcellularLocation>
        <location evidence="1">Mitochondrion outer membrane</location>
        <topology evidence="1">Multi-pass membrane protein</topology>
    </subcellularLocation>
</comment>
<dbReference type="CTD" id="9939374"/>
<keyword evidence="8" id="KW-0496">Mitochondrion</keyword>
<keyword evidence="9" id="KW-0472">Membrane</keyword>
<dbReference type="PANTHER" id="PTHR10802">
    <property type="entry name" value="MITOCHONDRIAL IMPORT RECEPTOR SUBUNIT TOM40"/>
    <property type="match status" value="1"/>
</dbReference>
<dbReference type="InterPro" id="IPR023614">
    <property type="entry name" value="Porin_dom_sf"/>
</dbReference>
<dbReference type="Pfam" id="PF01459">
    <property type="entry name" value="Porin_3"/>
    <property type="match status" value="1"/>
</dbReference>
<dbReference type="RefSeq" id="XP_003137578.1">
    <property type="nucleotide sequence ID" value="XM_003137530.1"/>
</dbReference>
<dbReference type="AlphaFoldDB" id="A0A1S0U804"/>
<evidence type="ECO:0000256" key="4">
    <source>
        <dbReference type="ARBA" id="ARBA00022452"/>
    </source>
</evidence>
<dbReference type="KEGG" id="loa:LOAG_01992"/>
<evidence type="ECO:0000313" key="10">
    <source>
        <dbReference type="EMBL" id="EFO26492.1"/>
    </source>
</evidence>
<keyword evidence="3" id="KW-0813">Transport</keyword>
<keyword evidence="4" id="KW-1134">Transmembrane beta strand</keyword>
<dbReference type="OMA" id="ACAINIT"/>
<gene>
    <name evidence="10" type="ORF">LOAG_01992</name>
</gene>
<evidence type="ECO:0000256" key="1">
    <source>
        <dbReference type="ARBA" id="ARBA00004374"/>
    </source>
</evidence>
<reference evidence="10" key="1">
    <citation type="submission" date="2012-04" db="EMBL/GenBank/DDBJ databases">
        <title>The Genome Sequence of Loa loa.</title>
        <authorList>
            <consortium name="The Broad Institute Genome Sequencing Platform"/>
            <consortium name="Broad Institute Genome Sequencing Center for Infectious Disease"/>
            <person name="Nutman T.B."/>
            <person name="Fink D.L."/>
            <person name="Russ C."/>
            <person name="Young S."/>
            <person name="Zeng Q."/>
            <person name="Gargeya S."/>
            <person name="Alvarado L."/>
            <person name="Berlin A."/>
            <person name="Chapman S.B."/>
            <person name="Chen Z."/>
            <person name="Freedman E."/>
            <person name="Gellesch M."/>
            <person name="Goldberg J."/>
            <person name="Griggs A."/>
            <person name="Gujja S."/>
            <person name="Heilman E.R."/>
            <person name="Heiman D."/>
            <person name="Howarth C."/>
            <person name="Mehta T."/>
            <person name="Neiman D."/>
            <person name="Pearson M."/>
            <person name="Roberts A."/>
            <person name="Saif S."/>
            <person name="Shea T."/>
            <person name="Shenoy N."/>
            <person name="Sisk P."/>
            <person name="Stolte C."/>
            <person name="Sykes S."/>
            <person name="White J."/>
            <person name="Yandava C."/>
            <person name="Haas B."/>
            <person name="Henn M.R."/>
            <person name="Nusbaum C."/>
            <person name="Birren B."/>
        </authorList>
    </citation>
    <scope>NUCLEOTIDE SEQUENCE [LARGE SCALE GENOMIC DNA]</scope>
</reference>
<keyword evidence="7" id="KW-0653">Protein transport</keyword>
<dbReference type="OrthoDB" id="5823978at2759"/>
<dbReference type="InterPro" id="IPR037930">
    <property type="entry name" value="Tom40"/>
</dbReference>
<dbReference type="InterPro" id="IPR027246">
    <property type="entry name" value="Porin_Euk/Tom40"/>
</dbReference>
<evidence type="ECO:0000256" key="7">
    <source>
        <dbReference type="ARBA" id="ARBA00022927"/>
    </source>
</evidence>
<name>A0A1S0U804_LOALO</name>
<comment type="similarity">
    <text evidence="2">Belongs to the Tom40 family.</text>
</comment>
<dbReference type="InParanoid" id="A0A1S0U804"/>